<feature type="compositionally biased region" description="Basic and acidic residues" evidence="2">
    <location>
        <begin position="59"/>
        <end position="75"/>
    </location>
</feature>
<reference evidence="3" key="2">
    <citation type="journal article" date="2023" name="IMA Fungus">
        <title>Comparative genomic study of the Penicillium genus elucidates a diverse pangenome and 15 lateral gene transfer events.</title>
        <authorList>
            <person name="Petersen C."/>
            <person name="Sorensen T."/>
            <person name="Nielsen M.R."/>
            <person name="Sondergaard T.E."/>
            <person name="Sorensen J.L."/>
            <person name="Fitzpatrick D.A."/>
            <person name="Frisvad J.C."/>
            <person name="Nielsen K.L."/>
        </authorList>
    </citation>
    <scope>NUCLEOTIDE SEQUENCE</scope>
    <source>
        <strain evidence="3">IBT 17660</strain>
    </source>
</reference>
<feature type="region of interest" description="Disordered" evidence="2">
    <location>
        <begin position="53"/>
        <end position="82"/>
    </location>
</feature>
<accession>A0A9W9XBS6</accession>
<dbReference type="EMBL" id="JAPWDO010000001">
    <property type="protein sequence ID" value="KAJ5487955.1"/>
    <property type="molecule type" value="Genomic_DNA"/>
</dbReference>
<evidence type="ECO:0000256" key="2">
    <source>
        <dbReference type="SAM" id="MobiDB-lite"/>
    </source>
</evidence>
<feature type="coiled-coil region" evidence="1">
    <location>
        <begin position="17"/>
        <end position="44"/>
    </location>
</feature>
<organism evidence="3 4">
    <name type="scientific">Penicillium desertorum</name>
    <dbReference type="NCBI Taxonomy" id="1303715"/>
    <lineage>
        <taxon>Eukaryota</taxon>
        <taxon>Fungi</taxon>
        <taxon>Dikarya</taxon>
        <taxon>Ascomycota</taxon>
        <taxon>Pezizomycotina</taxon>
        <taxon>Eurotiomycetes</taxon>
        <taxon>Eurotiomycetidae</taxon>
        <taxon>Eurotiales</taxon>
        <taxon>Aspergillaceae</taxon>
        <taxon>Penicillium</taxon>
    </lineage>
</organism>
<sequence length="82" mass="8570">MSGPDADFDLSKALADLAKGEMTASALENQLNAIESQVDELLASFEKQGTAAAVATSADKTDPRQPGTDQDHKVEPSNSPPK</sequence>
<reference evidence="3" key="1">
    <citation type="submission" date="2022-12" db="EMBL/GenBank/DDBJ databases">
        <authorList>
            <person name="Petersen C."/>
        </authorList>
    </citation>
    <scope>NUCLEOTIDE SEQUENCE</scope>
    <source>
        <strain evidence="3">IBT 17660</strain>
    </source>
</reference>
<gene>
    <name evidence="3" type="ORF">N7530_002255</name>
</gene>
<name>A0A9W9XBS6_9EURO</name>
<dbReference type="AlphaFoldDB" id="A0A9W9XBS6"/>
<protein>
    <submittedName>
        <fullName evidence="3">Uncharacterized protein</fullName>
    </submittedName>
</protein>
<dbReference type="OrthoDB" id="5398685at2759"/>
<dbReference type="Proteomes" id="UP001147760">
    <property type="component" value="Unassembled WGS sequence"/>
</dbReference>
<evidence type="ECO:0000313" key="3">
    <source>
        <dbReference type="EMBL" id="KAJ5487955.1"/>
    </source>
</evidence>
<keyword evidence="1" id="KW-0175">Coiled coil</keyword>
<evidence type="ECO:0000256" key="1">
    <source>
        <dbReference type="SAM" id="Coils"/>
    </source>
</evidence>
<comment type="caution">
    <text evidence="3">The sequence shown here is derived from an EMBL/GenBank/DDBJ whole genome shotgun (WGS) entry which is preliminary data.</text>
</comment>
<keyword evidence="4" id="KW-1185">Reference proteome</keyword>
<proteinExistence type="predicted"/>
<evidence type="ECO:0000313" key="4">
    <source>
        <dbReference type="Proteomes" id="UP001147760"/>
    </source>
</evidence>